<proteinExistence type="predicted"/>
<sequence>MRLRFCCSDDVVFCRWFIFQFLNNFFPDKLLSLTIEAGWVPQCPAFQRFAVRTSRRIDDISNTAAKKKKELAEQVKDLSKNFESFKNQQ</sequence>
<reference evidence="1 2" key="1">
    <citation type="journal article" date="2024" name="Plant Biotechnol. J.">
        <title>Genome and CRISPR/Cas9 system of a widespread forest tree (Populus alba) in the world.</title>
        <authorList>
            <person name="Liu Y.J."/>
            <person name="Jiang P.F."/>
            <person name="Han X.M."/>
            <person name="Li X.Y."/>
            <person name="Wang H.M."/>
            <person name="Wang Y.J."/>
            <person name="Wang X.X."/>
            <person name="Zeng Q.Y."/>
        </authorList>
    </citation>
    <scope>NUCLEOTIDE SEQUENCE [LARGE SCALE GENOMIC DNA]</scope>
    <source>
        <strain evidence="2">cv. PAL-ZL1</strain>
    </source>
</reference>
<organism evidence="1 2">
    <name type="scientific">Populus alba</name>
    <name type="common">White poplar</name>
    <dbReference type="NCBI Taxonomy" id="43335"/>
    <lineage>
        <taxon>Eukaryota</taxon>
        <taxon>Viridiplantae</taxon>
        <taxon>Streptophyta</taxon>
        <taxon>Embryophyta</taxon>
        <taxon>Tracheophyta</taxon>
        <taxon>Spermatophyta</taxon>
        <taxon>Magnoliopsida</taxon>
        <taxon>eudicotyledons</taxon>
        <taxon>Gunneridae</taxon>
        <taxon>Pentapetalae</taxon>
        <taxon>rosids</taxon>
        <taxon>fabids</taxon>
        <taxon>Malpighiales</taxon>
        <taxon>Salicaceae</taxon>
        <taxon>Saliceae</taxon>
        <taxon>Populus</taxon>
    </lineage>
</organism>
<name>A0ACC4AUM6_POPAL</name>
<dbReference type="Proteomes" id="UP000309997">
    <property type="component" value="Unassembled WGS sequence"/>
</dbReference>
<accession>A0ACC4AUM6</accession>
<keyword evidence="2" id="KW-1185">Reference proteome</keyword>
<evidence type="ECO:0000313" key="2">
    <source>
        <dbReference type="Proteomes" id="UP000309997"/>
    </source>
</evidence>
<evidence type="ECO:0000313" key="1">
    <source>
        <dbReference type="EMBL" id="KAL3569746.1"/>
    </source>
</evidence>
<gene>
    <name evidence="1" type="ORF">D5086_029636</name>
</gene>
<comment type="caution">
    <text evidence="1">The sequence shown here is derived from an EMBL/GenBank/DDBJ whole genome shotgun (WGS) entry which is preliminary data.</text>
</comment>
<dbReference type="EMBL" id="RCHU02000016">
    <property type="protein sequence ID" value="KAL3569746.1"/>
    <property type="molecule type" value="Genomic_DNA"/>
</dbReference>
<protein>
    <submittedName>
        <fullName evidence="1">Uncharacterized protein</fullName>
    </submittedName>
</protein>